<dbReference type="PROSITE" id="PS50887">
    <property type="entry name" value="GGDEF"/>
    <property type="match status" value="1"/>
</dbReference>
<evidence type="ECO:0000313" key="5">
    <source>
        <dbReference type="EMBL" id="PRC92237.1"/>
    </source>
</evidence>
<dbReference type="Proteomes" id="UP000237839">
    <property type="component" value="Unassembled WGS sequence"/>
</dbReference>
<protein>
    <submittedName>
        <fullName evidence="5">GGDEF: diguanylate cyclase (GGDEF) domain</fullName>
    </submittedName>
</protein>
<organism evidence="5 6">
    <name type="scientific">Solimicrobium silvestre</name>
    <dbReference type="NCBI Taxonomy" id="2099400"/>
    <lineage>
        <taxon>Bacteria</taxon>
        <taxon>Pseudomonadati</taxon>
        <taxon>Pseudomonadota</taxon>
        <taxon>Betaproteobacteria</taxon>
        <taxon>Burkholderiales</taxon>
        <taxon>Oxalobacteraceae</taxon>
        <taxon>Solimicrobium</taxon>
    </lineage>
</organism>
<dbReference type="InterPro" id="IPR029787">
    <property type="entry name" value="Nucleotide_cyclase"/>
</dbReference>
<keyword evidence="2" id="KW-0472">Membrane</keyword>
<dbReference type="PROSITE" id="PS50883">
    <property type="entry name" value="EAL"/>
    <property type="match status" value="1"/>
</dbReference>
<name>A0A2S9GWY8_9BURK</name>
<evidence type="ECO:0000256" key="2">
    <source>
        <dbReference type="SAM" id="Phobius"/>
    </source>
</evidence>
<comment type="catalytic activity">
    <reaction evidence="1">
        <text>3',3'-c-di-GMP + H2O = 5'-phosphoguanylyl(3'-&gt;5')guanosine + H(+)</text>
        <dbReference type="Rhea" id="RHEA:24902"/>
        <dbReference type="ChEBI" id="CHEBI:15377"/>
        <dbReference type="ChEBI" id="CHEBI:15378"/>
        <dbReference type="ChEBI" id="CHEBI:58754"/>
        <dbReference type="ChEBI" id="CHEBI:58805"/>
        <dbReference type="EC" id="3.1.4.52"/>
    </reaction>
    <physiologicalReaction direction="left-to-right" evidence="1">
        <dbReference type="Rhea" id="RHEA:24903"/>
    </physiologicalReaction>
</comment>
<feature type="transmembrane region" description="Helical" evidence="2">
    <location>
        <begin position="46"/>
        <end position="63"/>
    </location>
</feature>
<dbReference type="NCBIfam" id="TIGR00254">
    <property type="entry name" value="GGDEF"/>
    <property type="match status" value="1"/>
</dbReference>
<dbReference type="SUPFAM" id="SSF55073">
    <property type="entry name" value="Nucleotide cyclase"/>
    <property type="match status" value="1"/>
</dbReference>
<dbReference type="FunFam" id="3.30.70.270:FF:000001">
    <property type="entry name" value="Diguanylate cyclase domain protein"/>
    <property type="match status" value="1"/>
</dbReference>
<dbReference type="FunFam" id="3.20.20.450:FF:000001">
    <property type="entry name" value="Cyclic di-GMP phosphodiesterase yahA"/>
    <property type="match status" value="1"/>
</dbReference>
<dbReference type="RefSeq" id="WP_105532894.1">
    <property type="nucleotide sequence ID" value="NZ_PUGF01000015.1"/>
</dbReference>
<proteinExistence type="predicted"/>
<dbReference type="InterPro" id="IPR000160">
    <property type="entry name" value="GGDEF_dom"/>
</dbReference>
<dbReference type="PANTHER" id="PTHR44757:SF2">
    <property type="entry name" value="BIOFILM ARCHITECTURE MAINTENANCE PROTEIN MBAA"/>
    <property type="match status" value="1"/>
</dbReference>
<evidence type="ECO:0000259" key="4">
    <source>
        <dbReference type="PROSITE" id="PS50887"/>
    </source>
</evidence>
<dbReference type="InterPro" id="IPR043128">
    <property type="entry name" value="Rev_trsase/Diguanyl_cyclase"/>
</dbReference>
<dbReference type="Gene3D" id="3.20.20.450">
    <property type="entry name" value="EAL domain"/>
    <property type="match status" value="1"/>
</dbReference>
<dbReference type="SMART" id="SM00267">
    <property type="entry name" value="GGDEF"/>
    <property type="match status" value="1"/>
</dbReference>
<feature type="domain" description="GGDEF" evidence="4">
    <location>
        <begin position="232"/>
        <end position="365"/>
    </location>
</feature>
<dbReference type="InterPro" id="IPR052155">
    <property type="entry name" value="Biofilm_reg_signaling"/>
</dbReference>
<keyword evidence="6" id="KW-1185">Reference proteome</keyword>
<evidence type="ECO:0000259" key="3">
    <source>
        <dbReference type="PROSITE" id="PS50883"/>
    </source>
</evidence>
<sequence>MPPNTKPSKTIINAGLALRPHRLIQIVSIVLIAISISILLNLLEGNWTTVCILLGISGVLSLAVWQAKSNHIDRAAKIVVATLACSMCFLSFKFEGIHDAAICALPAIMIFAAMFSTRRLFITTLIFIFVILTLMVTANIQGWYINEVKPVTWNSLIDVLAILSATACFVWLLASDLRVALAHLETENDRISDAFSRIDTLAHHDALTGLPNRLLARLRFEQAVELARRSQQHIAVLFLDLDNFKTVNDSLGHAAGDALLCDVAQRLKIAARASDTVSRQGGDEFLIVMAGQADHSAVATVSVKIINSLLAPFHVNGMELLVTCSLGIALYPEDGEDFDTLLKHSDMAMYKAKDSGRNALRFYDVEMNTSVIEHLHLISGIRSALLKHEFKLYYQPQYHLKTGRIIGAEALIRWIHPEQGLIPPIRFIPVAERSGQIHEIGTWVINEACRQAKEWQNAGLSQLVVAINLSPIQFRRDDLEGDVMHALATAQLSASSIELELTESLLIAESSQISSLLSRLRLLGIRLSIDDFGTGYSNLGYLSRFEVERLKIDQSFVRRMMDNSNDQGIVRAIIEMAHSLKLEVVAEGVENSATLTRLIELGCEYGQGFHWSPALPAEQFFKFVKDYQILDGE</sequence>
<dbReference type="InterPro" id="IPR035919">
    <property type="entry name" value="EAL_sf"/>
</dbReference>
<keyword evidence="2" id="KW-0812">Transmembrane</keyword>
<feature type="transmembrane region" description="Helical" evidence="2">
    <location>
        <begin position="151"/>
        <end position="174"/>
    </location>
</feature>
<dbReference type="EMBL" id="PUGF01000015">
    <property type="protein sequence ID" value="PRC92237.1"/>
    <property type="molecule type" value="Genomic_DNA"/>
</dbReference>
<accession>A0A2S9GWY8</accession>
<evidence type="ECO:0000313" key="6">
    <source>
        <dbReference type="Proteomes" id="UP000237839"/>
    </source>
</evidence>
<dbReference type="GO" id="GO:0071111">
    <property type="term" value="F:cyclic-guanylate-specific phosphodiesterase activity"/>
    <property type="evidence" value="ECO:0007669"/>
    <property type="project" value="UniProtKB-EC"/>
</dbReference>
<gene>
    <name evidence="5" type="ORF">S2091_3153</name>
</gene>
<comment type="caution">
    <text evidence="5">The sequence shown here is derived from an EMBL/GenBank/DDBJ whole genome shotgun (WGS) entry which is preliminary data.</text>
</comment>
<feature type="transmembrane region" description="Helical" evidence="2">
    <location>
        <begin position="98"/>
        <end position="115"/>
    </location>
</feature>
<feature type="transmembrane region" description="Helical" evidence="2">
    <location>
        <begin position="122"/>
        <end position="145"/>
    </location>
</feature>
<dbReference type="Pfam" id="PF00990">
    <property type="entry name" value="GGDEF"/>
    <property type="match status" value="1"/>
</dbReference>
<dbReference type="CDD" id="cd01948">
    <property type="entry name" value="EAL"/>
    <property type="match status" value="1"/>
</dbReference>
<dbReference type="Pfam" id="PF00563">
    <property type="entry name" value="EAL"/>
    <property type="match status" value="1"/>
</dbReference>
<dbReference type="AlphaFoldDB" id="A0A2S9GWY8"/>
<reference evidence="5 6" key="1">
    <citation type="submission" date="2018-02" db="EMBL/GenBank/DDBJ databases">
        <title>Solimicrobium silvestre gen. nov., sp. nov., isolated from alpine forest soil.</title>
        <authorList>
            <person name="Margesin R."/>
            <person name="Albuquerque L."/>
            <person name="Zhang D.-C."/>
            <person name="Froufe H.J.C."/>
            <person name="Severino R."/>
            <person name="Roxo I."/>
            <person name="Egas C."/>
            <person name="Da Costa M.S."/>
        </authorList>
    </citation>
    <scope>NUCLEOTIDE SEQUENCE [LARGE SCALE GENOMIC DNA]</scope>
    <source>
        <strain evidence="5 6">S20-91</strain>
    </source>
</reference>
<dbReference type="CDD" id="cd01949">
    <property type="entry name" value="GGDEF"/>
    <property type="match status" value="1"/>
</dbReference>
<dbReference type="OrthoDB" id="9813903at2"/>
<feature type="domain" description="EAL" evidence="3">
    <location>
        <begin position="374"/>
        <end position="628"/>
    </location>
</feature>
<dbReference type="GO" id="GO:0071732">
    <property type="term" value="P:cellular response to nitric oxide"/>
    <property type="evidence" value="ECO:0007669"/>
    <property type="project" value="UniProtKB-ARBA"/>
</dbReference>
<dbReference type="Gene3D" id="3.30.70.270">
    <property type="match status" value="1"/>
</dbReference>
<dbReference type="PANTHER" id="PTHR44757">
    <property type="entry name" value="DIGUANYLATE CYCLASE DGCP"/>
    <property type="match status" value="1"/>
</dbReference>
<dbReference type="SUPFAM" id="SSF141868">
    <property type="entry name" value="EAL domain-like"/>
    <property type="match status" value="1"/>
</dbReference>
<evidence type="ECO:0000256" key="1">
    <source>
        <dbReference type="ARBA" id="ARBA00051114"/>
    </source>
</evidence>
<keyword evidence="2" id="KW-1133">Transmembrane helix</keyword>
<dbReference type="SMART" id="SM00052">
    <property type="entry name" value="EAL"/>
    <property type="match status" value="1"/>
</dbReference>
<feature type="transmembrane region" description="Helical" evidence="2">
    <location>
        <begin position="21"/>
        <end position="40"/>
    </location>
</feature>
<dbReference type="InterPro" id="IPR001633">
    <property type="entry name" value="EAL_dom"/>
</dbReference>